<organism evidence="1 2">
    <name type="scientific">Oceanobacillus limi</name>
    <dbReference type="NCBI Taxonomy" id="930131"/>
    <lineage>
        <taxon>Bacteria</taxon>
        <taxon>Bacillati</taxon>
        <taxon>Bacillota</taxon>
        <taxon>Bacilli</taxon>
        <taxon>Bacillales</taxon>
        <taxon>Bacillaceae</taxon>
        <taxon>Oceanobacillus</taxon>
    </lineage>
</organism>
<protein>
    <submittedName>
        <fullName evidence="1">Bacillopeptidase F</fullName>
    </submittedName>
</protein>
<dbReference type="RefSeq" id="WP_090867248.1">
    <property type="nucleotide sequence ID" value="NZ_FOHE01000003.1"/>
</dbReference>
<proteinExistence type="predicted"/>
<sequence>MKSNNHIFQRQVGDYAPGLASDENGASAESTYIYAAGEFEQLTAEEGNLMIRARIAQPVDGMVTKRM</sequence>
<reference evidence="1 2" key="1">
    <citation type="submission" date="2016-10" db="EMBL/GenBank/DDBJ databases">
        <authorList>
            <person name="de Groot N.N."/>
        </authorList>
    </citation>
    <scope>NUCLEOTIDE SEQUENCE [LARGE SCALE GENOMIC DNA]</scope>
    <source>
        <strain evidence="1 2">IBRC-M 10780</strain>
    </source>
</reference>
<accession>A0A1I0A297</accession>
<evidence type="ECO:0000313" key="2">
    <source>
        <dbReference type="Proteomes" id="UP000198618"/>
    </source>
</evidence>
<keyword evidence="2" id="KW-1185">Reference proteome</keyword>
<dbReference type="Proteomes" id="UP000198618">
    <property type="component" value="Unassembled WGS sequence"/>
</dbReference>
<evidence type="ECO:0000313" key="1">
    <source>
        <dbReference type="EMBL" id="SES87771.1"/>
    </source>
</evidence>
<name>A0A1I0A297_9BACI</name>
<gene>
    <name evidence="1" type="ORF">SAMN05216389_10319</name>
</gene>
<dbReference type="EMBL" id="FOHE01000003">
    <property type="protein sequence ID" value="SES87771.1"/>
    <property type="molecule type" value="Genomic_DNA"/>
</dbReference>
<dbReference type="AlphaFoldDB" id="A0A1I0A297"/>